<dbReference type="EMBL" id="JBHUNP010000001">
    <property type="protein sequence ID" value="MFD2648189.1"/>
    <property type="molecule type" value="Genomic_DNA"/>
</dbReference>
<protein>
    <submittedName>
        <fullName evidence="2">Uncharacterized protein</fullName>
    </submittedName>
</protein>
<evidence type="ECO:0000313" key="2">
    <source>
        <dbReference type="EMBL" id="MFD2648189.1"/>
    </source>
</evidence>
<organism evidence="2 3">
    <name type="scientific">Devosia albogilva</name>
    <dbReference type="NCBI Taxonomy" id="429726"/>
    <lineage>
        <taxon>Bacteria</taxon>
        <taxon>Pseudomonadati</taxon>
        <taxon>Pseudomonadota</taxon>
        <taxon>Alphaproteobacteria</taxon>
        <taxon>Hyphomicrobiales</taxon>
        <taxon>Devosiaceae</taxon>
        <taxon>Devosia</taxon>
    </lineage>
</organism>
<evidence type="ECO:0000256" key="1">
    <source>
        <dbReference type="SAM" id="MobiDB-lite"/>
    </source>
</evidence>
<comment type="caution">
    <text evidence="2">The sequence shown here is derived from an EMBL/GenBank/DDBJ whole genome shotgun (WGS) entry which is preliminary data.</text>
</comment>
<gene>
    <name evidence="2" type="ORF">ACFSX5_10340</name>
</gene>
<accession>A0ABW5QLH5</accession>
<keyword evidence="3" id="KW-1185">Reference proteome</keyword>
<proteinExistence type="predicted"/>
<sequence>MAMVEMTGGRRQAIKTAIHAELQRQAQAGAHRVDTEELAAAVEEALDPDEPVEEGKRPQELNATNDD</sequence>
<name>A0ABW5QLH5_9HYPH</name>
<evidence type="ECO:0000313" key="3">
    <source>
        <dbReference type="Proteomes" id="UP001597521"/>
    </source>
</evidence>
<feature type="region of interest" description="Disordered" evidence="1">
    <location>
        <begin position="43"/>
        <end position="67"/>
    </location>
</feature>
<dbReference type="RefSeq" id="WP_386833288.1">
    <property type="nucleotide sequence ID" value="NZ_JBHUNP010000001.1"/>
</dbReference>
<reference evidence="3" key="1">
    <citation type="journal article" date="2019" name="Int. J. Syst. Evol. Microbiol.">
        <title>The Global Catalogue of Microorganisms (GCM) 10K type strain sequencing project: providing services to taxonomists for standard genome sequencing and annotation.</title>
        <authorList>
            <consortium name="The Broad Institute Genomics Platform"/>
            <consortium name="The Broad Institute Genome Sequencing Center for Infectious Disease"/>
            <person name="Wu L."/>
            <person name="Ma J."/>
        </authorList>
    </citation>
    <scope>NUCLEOTIDE SEQUENCE [LARGE SCALE GENOMIC DNA]</scope>
    <source>
        <strain evidence="3">CCM 7427</strain>
    </source>
</reference>
<dbReference type="Proteomes" id="UP001597521">
    <property type="component" value="Unassembled WGS sequence"/>
</dbReference>